<organism evidence="2 3">
    <name type="scientific">Faecalibacterium prausnitzii</name>
    <dbReference type="NCBI Taxonomy" id="853"/>
    <lineage>
        <taxon>Bacteria</taxon>
        <taxon>Bacillati</taxon>
        <taxon>Bacillota</taxon>
        <taxon>Clostridia</taxon>
        <taxon>Eubacteriales</taxon>
        <taxon>Oscillospiraceae</taxon>
        <taxon>Faecalibacterium</taxon>
    </lineage>
</organism>
<protein>
    <submittedName>
        <fullName evidence="2">Uncharacterized protein</fullName>
    </submittedName>
</protein>
<dbReference type="AlphaFoldDB" id="A0A2A7BAK6"/>
<feature type="coiled-coil region" evidence="1">
    <location>
        <begin position="257"/>
        <end position="284"/>
    </location>
</feature>
<name>A0A2A7BAK6_9FIRM</name>
<evidence type="ECO:0000313" key="3">
    <source>
        <dbReference type="Proteomes" id="UP000220438"/>
    </source>
</evidence>
<dbReference type="Proteomes" id="UP000220438">
    <property type="component" value="Unassembled WGS sequence"/>
</dbReference>
<sequence length="385" mass="45239">MNKDHLQQIFKNYIDRFEEFNSDDRTNSSEYYKWEMPKPFKVSMDKALKAENEEVFKYELDNIRKITHDFIDSGKTLPFAGLVKAADKEWETVQRMFRELYKPDDGNLDIRQEKIESFLAQANHLKDKNNLSDLYKSDFRSVTAYLFLYDPDYNYIYKPTHVQDFQDCIEFYDDFGEGDHVNLKAYYQMCDWLVDAIRETPSIKETNKLRAPKFKKEPYLDTEWHILAYDIIYCCSAYNLFRGITFIHHTSKERKVLWEKQQKAQELYEKLKAAQEEKKILDAAMDELGKWLVVGESVTFKSFGKAAPVEKGIIIKKGSTMITIDFGDGNIKTIDWMSTVTNGYLKFQKEESGFANTVETLKKASQIKGNLSTAEREFALYSEYI</sequence>
<comment type="caution">
    <text evidence="2">The sequence shown here is derived from an EMBL/GenBank/DDBJ whole genome shotgun (WGS) entry which is preliminary data.</text>
</comment>
<dbReference type="RefSeq" id="WP_097771562.1">
    <property type="nucleotide sequence ID" value="NZ_CP065380.1"/>
</dbReference>
<gene>
    <name evidence="2" type="ORF">CHR61_12195</name>
</gene>
<reference evidence="2 3" key="1">
    <citation type="journal article" date="2017" name="Front. Microbiol.">
        <title>New Insights into the Diversity of the Genus Faecalibacterium.</title>
        <authorList>
            <person name="Benevides L."/>
            <person name="Burman S."/>
            <person name="Martin R."/>
            <person name="Robert V."/>
            <person name="Thomas M."/>
            <person name="Miquel S."/>
            <person name="Chain F."/>
            <person name="Sokol H."/>
            <person name="Bermudez-Humaran L.G."/>
            <person name="Morrison M."/>
            <person name="Langella P."/>
            <person name="Azevedo V.A."/>
            <person name="Chatel J.M."/>
            <person name="Soares S."/>
        </authorList>
    </citation>
    <scope>NUCLEOTIDE SEQUENCE [LARGE SCALE GENOMIC DNA]</scope>
    <source>
        <strain evidence="2 3">AHMP21</strain>
    </source>
</reference>
<accession>A0A2A7BAK6</accession>
<proteinExistence type="predicted"/>
<dbReference type="EMBL" id="NOUW01000033">
    <property type="protein sequence ID" value="PDX88457.1"/>
    <property type="molecule type" value="Genomic_DNA"/>
</dbReference>
<evidence type="ECO:0000313" key="2">
    <source>
        <dbReference type="EMBL" id="PDX88457.1"/>
    </source>
</evidence>
<keyword evidence="1" id="KW-0175">Coiled coil</keyword>
<evidence type="ECO:0000256" key="1">
    <source>
        <dbReference type="SAM" id="Coils"/>
    </source>
</evidence>